<organism evidence="3 4">
    <name type="scientific">Streptomyces synnematoformans</name>
    <dbReference type="NCBI Taxonomy" id="415721"/>
    <lineage>
        <taxon>Bacteria</taxon>
        <taxon>Bacillati</taxon>
        <taxon>Actinomycetota</taxon>
        <taxon>Actinomycetes</taxon>
        <taxon>Kitasatosporales</taxon>
        <taxon>Streptomycetaceae</taxon>
        <taxon>Streptomyces</taxon>
    </lineage>
</organism>
<dbReference type="EMBL" id="BAAAPF010000272">
    <property type="protein sequence ID" value="GAA1500239.1"/>
    <property type="molecule type" value="Genomic_DNA"/>
</dbReference>
<keyword evidence="2" id="KW-0732">Signal</keyword>
<feature type="region of interest" description="Disordered" evidence="1">
    <location>
        <begin position="26"/>
        <end position="78"/>
    </location>
</feature>
<evidence type="ECO:0000313" key="4">
    <source>
        <dbReference type="Proteomes" id="UP001500443"/>
    </source>
</evidence>
<proteinExistence type="predicted"/>
<dbReference type="RefSeq" id="WP_344293400.1">
    <property type="nucleotide sequence ID" value="NZ_BAAAPF010000272.1"/>
</dbReference>
<feature type="chain" id="PRO_5045588692" description="Secreted protein" evidence="2">
    <location>
        <begin position="28"/>
        <end position="78"/>
    </location>
</feature>
<gene>
    <name evidence="3" type="ORF">GCM10009802_55400</name>
</gene>
<protein>
    <recommendedName>
        <fullName evidence="5">Secreted protein</fullName>
    </recommendedName>
</protein>
<feature type="compositionally biased region" description="Basic and acidic residues" evidence="1">
    <location>
        <begin position="42"/>
        <end position="61"/>
    </location>
</feature>
<evidence type="ECO:0000256" key="1">
    <source>
        <dbReference type="SAM" id="MobiDB-lite"/>
    </source>
</evidence>
<keyword evidence="4" id="KW-1185">Reference proteome</keyword>
<name>A0ABP4KE35_9ACTN</name>
<evidence type="ECO:0000256" key="2">
    <source>
        <dbReference type="SAM" id="SignalP"/>
    </source>
</evidence>
<reference evidence="4" key="1">
    <citation type="journal article" date="2019" name="Int. J. Syst. Evol. Microbiol.">
        <title>The Global Catalogue of Microorganisms (GCM) 10K type strain sequencing project: providing services to taxonomists for standard genome sequencing and annotation.</title>
        <authorList>
            <consortium name="The Broad Institute Genomics Platform"/>
            <consortium name="The Broad Institute Genome Sequencing Center for Infectious Disease"/>
            <person name="Wu L."/>
            <person name="Ma J."/>
        </authorList>
    </citation>
    <scope>NUCLEOTIDE SEQUENCE [LARGE SCALE GENOMIC DNA]</scope>
    <source>
        <strain evidence="4">JCM 15481</strain>
    </source>
</reference>
<sequence>MSRRIRRLSVAGAAVFAVAGLATGASGALDRGEDEPEVRLVVNEDRERTTAQSGTDKDCPDKGGSQAPSGAAQDAGDL</sequence>
<accession>A0ABP4KE35</accession>
<comment type="caution">
    <text evidence="3">The sequence shown here is derived from an EMBL/GenBank/DDBJ whole genome shotgun (WGS) entry which is preliminary data.</text>
</comment>
<dbReference type="Proteomes" id="UP001500443">
    <property type="component" value="Unassembled WGS sequence"/>
</dbReference>
<evidence type="ECO:0000313" key="3">
    <source>
        <dbReference type="EMBL" id="GAA1500239.1"/>
    </source>
</evidence>
<feature type="signal peptide" evidence="2">
    <location>
        <begin position="1"/>
        <end position="27"/>
    </location>
</feature>
<evidence type="ECO:0008006" key="5">
    <source>
        <dbReference type="Google" id="ProtNLM"/>
    </source>
</evidence>